<comment type="subunit">
    <text evidence="9">Homodimer.</text>
</comment>
<dbReference type="GO" id="GO:0006422">
    <property type="term" value="P:aspartyl-tRNA aminoacylation"/>
    <property type="evidence" value="ECO:0007669"/>
    <property type="project" value="UniProtKB-UniRule"/>
</dbReference>
<dbReference type="InterPro" id="IPR045864">
    <property type="entry name" value="aa-tRNA-synth_II/BPL/LPL"/>
</dbReference>
<dbReference type="InterPro" id="IPR047089">
    <property type="entry name" value="Asp-tRNA-ligase_1_N"/>
</dbReference>
<name>A0A0G0QRW1_9BACT</name>
<feature type="region of interest" description="Aspartate" evidence="9">
    <location>
        <begin position="196"/>
        <end position="199"/>
    </location>
</feature>
<feature type="binding site" evidence="9">
    <location>
        <begin position="225"/>
        <end position="227"/>
    </location>
    <ligand>
        <name>ATP</name>
        <dbReference type="ChEBI" id="CHEBI:30616"/>
    </ligand>
</feature>
<evidence type="ECO:0000256" key="6">
    <source>
        <dbReference type="ARBA" id="ARBA00022840"/>
    </source>
</evidence>
<dbReference type="InterPro" id="IPR004364">
    <property type="entry name" value="Aa-tRNA-synt_II"/>
</dbReference>
<dbReference type="GO" id="GO:0005524">
    <property type="term" value="F:ATP binding"/>
    <property type="evidence" value="ECO:0007669"/>
    <property type="project" value="UniProtKB-UniRule"/>
</dbReference>
<dbReference type="PANTHER" id="PTHR43450">
    <property type="entry name" value="ASPARTYL-TRNA SYNTHETASE"/>
    <property type="match status" value="1"/>
</dbReference>
<dbReference type="SUPFAM" id="SSF55681">
    <property type="entry name" value="Class II aaRS and biotin synthetases"/>
    <property type="match status" value="1"/>
</dbReference>
<feature type="binding site" evidence="9">
    <location>
        <begin position="413"/>
        <end position="416"/>
    </location>
    <ligand>
        <name>ATP</name>
        <dbReference type="ChEBI" id="CHEBI:30616"/>
    </ligand>
</feature>
<feature type="binding site" evidence="9">
    <location>
        <position position="365"/>
    </location>
    <ligand>
        <name>ATP</name>
        <dbReference type="ChEBI" id="CHEBI:30616"/>
    </ligand>
</feature>
<dbReference type="PATRIC" id="fig|1618776.3.peg.594"/>
<sequence length="449" mass="51886">MKNRIYIKDLKDHIGKEVVVAGWVDVRRDQGKMAFFDMRDMTGKVQAVALPNHTDVIEKSKEVRLEWVLKITGLVNKRPERNIKAGVLNGEIELEILNIEILSEALPLPFDMSLDGYNLELTTELDNRAIVLRQPKVQAVFKVQETVIDSFREFMKKNMFFEFQAPAITPATAEGGAEVFQVDYFGKKAYLTQSPQLYKQIVMSAFERCFSVNKVFRAEPSSTTRHLTEIVSLDAEMGFIDSWMDVRDMAEETVRYILKQVEAKNSEHLKTLNATLPVMIDKTPTLSLREIQQKIFEKYGRDVRGEKDTNPEDERQICEIIKEETGSDFVFVYGYPTRKKPFYIYPNPEEPEYNEGMDLLCRGVEWLSGGRRINDYKQLTEHVELWKMDPSKVKMFLEAFKYGVPPEGGFAFGAERITMQLLGLKNIREASMFPRDMNRIDEKLNSDGY</sequence>
<evidence type="ECO:0000256" key="7">
    <source>
        <dbReference type="ARBA" id="ARBA00022917"/>
    </source>
</evidence>
<feature type="binding site" evidence="9">
    <location>
        <position position="372"/>
    </location>
    <ligand>
        <name>L-aspartate</name>
        <dbReference type="ChEBI" id="CHEBI:29991"/>
    </ligand>
</feature>
<dbReference type="InterPro" id="IPR004523">
    <property type="entry name" value="Asp-tRNA_synthase_2"/>
</dbReference>
<dbReference type="Proteomes" id="UP000034301">
    <property type="component" value="Unassembled WGS sequence"/>
</dbReference>
<keyword evidence="6 9" id="KW-0067">ATP-binding</keyword>
<dbReference type="GO" id="GO:0005829">
    <property type="term" value="C:cytosol"/>
    <property type="evidence" value="ECO:0007669"/>
    <property type="project" value="TreeGrafter"/>
</dbReference>
<reference evidence="11 12" key="1">
    <citation type="journal article" date="2015" name="Nature">
        <title>rRNA introns, odd ribosomes, and small enigmatic genomes across a large radiation of phyla.</title>
        <authorList>
            <person name="Brown C.T."/>
            <person name="Hug L.A."/>
            <person name="Thomas B.C."/>
            <person name="Sharon I."/>
            <person name="Castelle C.J."/>
            <person name="Singh A."/>
            <person name="Wilkins M.J."/>
            <person name="Williams K.H."/>
            <person name="Banfield J.F."/>
        </authorList>
    </citation>
    <scope>NUCLEOTIDE SEQUENCE [LARGE SCALE GENOMIC DNA]</scope>
</reference>
<dbReference type="InterPro" id="IPR006195">
    <property type="entry name" value="aa-tRNA-synth_II"/>
</dbReference>
<evidence type="ECO:0000313" key="11">
    <source>
        <dbReference type="EMBL" id="KKR42913.1"/>
    </source>
</evidence>
<feature type="binding site" evidence="9">
    <location>
        <position position="368"/>
    </location>
    <ligand>
        <name>L-aspartate</name>
        <dbReference type="ChEBI" id="CHEBI:29991"/>
    </ligand>
</feature>
<dbReference type="PROSITE" id="PS50862">
    <property type="entry name" value="AA_TRNA_LIGASE_II"/>
    <property type="match status" value="1"/>
</dbReference>
<keyword evidence="8 9" id="KW-0030">Aminoacyl-tRNA synthetase</keyword>
<comment type="subcellular location">
    <subcellularLocation>
        <location evidence="1 9">Cytoplasm</location>
    </subcellularLocation>
</comment>
<dbReference type="Pfam" id="PF00152">
    <property type="entry name" value="tRNA-synt_2"/>
    <property type="match status" value="1"/>
</dbReference>
<comment type="catalytic activity">
    <reaction evidence="9">
        <text>tRNA(Asp) + L-aspartate + ATP = L-aspartyl-tRNA(Asp) + AMP + diphosphate</text>
        <dbReference type="Rhea" id="RHEA:19649"/>
        <dbReference type="Rhea" id="RHEA-COMP:9660"/>
        <dbReference type="Rhea" id="RHEA-COMP:9678"/>
        <dbReference type="ChEBI" id="CHEBI:29991"/>
        <dbReference type="ChEBI" id="CHEBI:30616"/>
        <dbReference type="ChEBI" id="CHEBI:33019"/>
        <dbReference type="ChEBI" id="CHEBI:78442"/>
        <dbReference type="ChEBI" id="CHEBI:78516"/>
        <dbReference type="ChEBI" id="CHEBI:456215"/>
        <dbReference type="EC" id="6.1.1.12"/>
    </reaction>
</comment>
<protein>
    <recommendedName>
        <fullName evidence="9">Aspartate--tRNA ligase</fullName>
        <ecNumber evidence="9">6.1.1.12</ecNumber>
    </recommendedName>
    <alternativeName>
        <fullName evidence="9">Aspartyl-tRNA synthetase</fullName>
        <shortName evidence="9">AspRS</shortName>
    </alternativeName>
</protein>
<accession>A0A0G0QRW1</accession>
<feature type="binding site" evidence="9">
    <location>
        <begin position="217"/>
        <end position="219"/>
    </location>
    <ligand>
        <name>ATP</name>
        <dbReference type="ChEBI" id="CHEBI:30616"/>
    </ligand>
</feature>
<dbReference type="InterPro" id="IPR002312">
    <property type="entry name" value="Asp/Asn-tRNA-synth_IIb"/>
</dbReference>
<feature type="domain" description="Aminoacyl-transfer RNA synthetases class-II family profile" evidence="10">
    <location>
        <begin position="141"/>
        <end position="434"/>
    </location>
</feature>
<keyword evidence="4 9" id="KW-0436">Ligase</keyword>
<organism evidence="11 12">
    <name type="scientific">Candidatus Nomurabacteria bacterium GW2011_GWF2_40_12</name>
    <dbReference type="NCBI Taxonomy" id="1618776"/>
    <lineage>
        <taxon>Bacteria</taxon>
        <taxon>Candidatus Nomuraibacteriota</taxon>
    </lineage>
</organism>
<dbReference type="EMBL" id="LBYC01000013">
    <property type="protein sequence ID" value="KKR42913.1"/>
    <property type="molecule type" value="Genomic_DNA"/>
</dbReference>
<evidence type="ECO:0000256" key="1">
    <source>
        <dbReference type="ARBA" id="ARBA00004496"/>
    </source>
</evidence>
<dbReference type="HAMAP" id="MF_02075">
    <property type="entry name" value="Asp_tRNA_synth_type2"/>
    <property type="match status" value="1"/>
</dbReference>
<evidence type="ECO:0000256" key="8">
    <source>
        <dbReference type="ARBA" id="ARBA00023146"/>
    </source>
</evidence>
<comment type="caution">
    <text evidence="9">Lacks conserved residue(s) required for the propagation of feature annotation.</text>
</comment>
<feature type="binding site" evidence="9">
    <location>
        <position position="217"/>
    </location>
    <ligand>
        <name>L-aspartate</name>
        <dbReference type="ChEBI" id="CHEBI:29991"/>
    </ligand>
</feature>
<dbReference type="PRINTS" id="PR01042">
    <property type="entry name" value="TRNASYNTHASP"/>
</dbReference>
<evidence type="ECO:0000256" key="3">
    <source>
        <dbReference type="ARBA" id="ARBA00022490"/>
    </source>
</evidence>
<dbReference type="AlphaFoldDB" id="A0A0G0QRW1"/>
<comment type="caution">
    <text evidence="11">The sequence shown here is derived from an EMBL/GenBank/DDBJ whole genome shotgun (WGS) entry which is preliminary data.</text>
</comment>
<proteinExistence type="inferred from homology"/>
<keyword evidence="3 9" id="KW-0963">Cytoplasm</keyword>
<comment type="function">
    <text evidence="9">Catalyzes the attachment of L-aspartate to tRNA(Asp) in a two-step reaction: L-aspartate is first activated by ATP to form Asp-AMP and then transferred to the acceptor end of tRNA(Asp).</text>
</comment>
<evidence type="ECO:0000313" key="12">
    <source>
        <dbReference type="Proteomes" id="UP000034301"/>
    </source>
</evidence>
<dbReference type="InterPro" id="IPR012340">
    <property type="entry name" value="NA-bd_OB-fold"/>
</dbReference>
<evidence type="ECO:0000256" key="9">
    <source>
        <dbReference type="HAMAP-Rule" id="MF_02075"/>
    </source>
</evidence>
<dbReference type="SUPFAM" id="SSF50249">
    <property type="entry name" value="Nucleic acid-binding proteins"/>
    <property type="match status" value="1"/>
</dbReference>
<dbReference type="NCBIfam" id="NF003483">
    <property type="entry name" value="PRK05159.1"/>
    <property type="match status" value="1"/>
</dbReference>
<dbReference type="Pfam" id="PF01336">
    <property type="entry name" value="tRNA_anti-codon"/>
    <property type="match status" value="1"/>
</dbReference>
<dbReference type="InterPro" id="IPR004365">
    <property type="entry name" value="NA-bd_OB_tRNA"/>
</dbReference>
<feature type="binding site" evidence="9">
    <location>
        <position position="174"/>
    </location>
    <ligand>
        <name>L-aspartate</name>
        <dbReference type="ChEBI" id="CHEBI:29991"/>
    </ligand>
</feature>
<dbReference type="GO" id="GO:0004815">
    <property type="term" value="F:aspartate-tRNA ligase activity"/>
    <property type="evidence" value="ECO:0007669"/>
    <property type="project" value="UniProtKB-UniRule"/>
</dbReference>
<comment type="similarity">
    <text evidence="2 9">Belongs to the class-II aminoacyl-tRNA synthetase family. Type 2 subfamily.</text>
</comment>
<dbReference type="PANTHER" id="PTHR43450:SF1">
    <property type="entry name" value="ASPARTATE--TRNA LIGASE, CYTOPLASMIC"/>
    <property type="match status" value="1"/>
</dbReference>
<evidence type="ECO:0000256" key="5">
    <source>
        <dbReference type="ARBA" id="ARBA00022741"/>
    </source>
</evidence>
<dbReference type="CDD" id="cd04317">
    <property type="entry name" value="EcAspRS_like_N"/>
    <property type="match status" value="1"/>
</dbReference>
<dbReference type="Gene3D" id="3.30.930.10">
    <property type="entry name" value="Bira Bifunctional Protein, Domain 2"/>
    <property type="match status" value="1"/>
</dbReference>
<dbReference type="Gene3D" id="2.40.50.140">
    <property type="entry name" value="Nucleic acid-binding proteins"/>
    <property type="match status" value="1"/>
</dbReference>
<dbReference type="EC" id="6.1.1.12" evidence="9"/>
<keyword evidence="7 9" id="KW-0648">Protein biosynthesis</keyword>
<evidence type="ECO:0000259" key="10">
    <source>
        <dbReference type="PROSITE" id="PS50862"/>
    </source>
</evidence>
<evidence type="ECO:0000256" key="4">
    <source>
        <dbReference type="ARBA" id="ARBA00022598"/>
    </source>
</evidence>
<dbReference type="GO" id="GO:0003723">
    <property type="term" value="F:RNA binding"/>
    <property type="evidence" value="ECO:0007669"/>
    <property type="project" value="TreeGrafter"/>
</dbReference>
<gene>
    <name evidence="9" type="primary">aspS</name>
    <name evidence="11" type="ORF">UT78_C0013G0031</name>
</gene>
<keyword evidence="5 9" id="KW-0547">Nucleotide-binding</keyword>
<evidence type="ECO:0000256" key="2">
    <source>
        <dbReference type="ARBA" id="ARBA00005312"/>
    </source>
</evidence>
<dbReference type="GO" id="GO:0017101">
    <property type="term" value="C:aminoacyl-tRNA synthetase multienzyme complex"/>
    <property type="evidence" value="ECO:0007669"/>
    <property type="project" value="TreeGrafter"/>
</dbReference>